<proteinExistence type="predicted"/>
<dbReference type="InterPro" id="IPR036779">
    <property type="entry name" value="LysM_dom_sf"/>
</dbReference>
<gene>
    <name evidence="2" type="ORF">UFOVP1246_62</name>
</gene>
<dbReference type="InterPro" id="IPR018392">
    <property type="entry name" value="LysM"/>
</dbReference>
<accession>A0A6J5RM23</accession>
<dbReference type="SMART" id="SM00257">
    <property type="entry name" value="LysM"/>
    <property type="match status" value="1"/>
</dbReference>
<evidence type="ECO:0000259" key="1">
    <source>
        <dbReference type="PROSITE" id="PS51782"/>
    </source>
</evidence>
<name>A0A6J5RM23_9CAUD</name>
<evidence type="ECO:0000313" key="2">
    <source>
        <dbReference type="EMBL" id="CAB4193225.1"/>
    </source>
</evidence>
<protein>
    <submittedName>
        <fullName evidence="2">LysM domain</fullName>
    </submittedName>
</protein>
<feature type="domain" description="LysM" evidence="1">
    <location>
        <begin position="202"/>
        <end position="250"/>
    </location>
</feature>
<dbReference type="Pfam" id="PF01476">
    <property type="entry name" value="LysM"/>
    <property type="match status" value="1"/>
</dbReference>
<reference evidence="2" key="1">
    <citation type="submission" date="2020-05" db="EMBL/GenBank/DDBJ databases">
        <authorList>
            <person name="Chiriac C."/>
            <person name="Salcher M."/>
            <person name="Ghai R."/>
            <person name="Kavagutti S V."/>
        </authorList>
    </citation>
    <scope>NUCLEOTIDE SEQUENCE</scope>
</reference>
<organism evidence="2">
    <name type="scientific">uncultured Caudovirales phage</name>
    <dbReference type="NCBI Taxonomy" id="2100421"/>
    <lineage>
        <taxon>Viruses</taxon>
        <taxon>Duplodnaviria</taxon>
        <taxon>Heunggongvirae</taxon>
        <taxon>Uroviricota</taxon>
        <taxon>Caudoviricetes</taxon>
        <taxon>Peduoviridae</taxon>
        <taxon>Maltschvirus</taxon>
        <taxon>Maltschvirus maltsch</taxon>
    </lineage>
</organism>
<dbReference type="PROSITE" id="PS51782">
    <property type="entry name" value="LYSM"/>
    <property type="match status" value="1"/>
</dbReference>
<sequence length="257" mass="28163">MAGVAVSLPLVAGAVSNANLPTLTNGDLVYPKGSLPARTEKVTFVSESGVVLRVPFAPSDLTIEKLTPVWSTIQRPGKQELLVYTNEQLPHLTFTIFIAAEDQRNNPLGSVEEWISNFRRHVSSNQRWRFNYQSQVDKNWWRFTDMSIKTQMRSPLDNSITVATADVQLTQSSDISIRTGPVTGGMATTTPTAVAAGTTTYATYTIKSPTDTLWALAVRFLGSGSRWKEIAKLNGITDPRKIRNGQILKIPSGKAVA</sequence>
<dbReference type="SUPFAM" id="SSF54106">
    <property type="entry name" value="LysM domain"/>
    <property type="match status" value="1"/>
</dbReference>
<dbReference type="EMBL" id="LR797193">
    <property type="protein sequence ID" value="CAB4193225.1"/>
    <property type="molecule type" value="Genomic_DNA"/>
</dbReference>
<dbReference type="Gene3D" id="3.10.350.10">
    <property type="entry name" value="LysM domain"/>
    <property type="match status" value="1"/>
</dbReference>